<dbReference type="AlphaFoldDB" id="A0A1F5FHN0"/>
<dbReference type="SUPFAM" id="SSF111038">
    <property type="entry name" value="YjbQ-like"/>
    <property type="match status" value="1"/>
</dbReference>
<organism evidence="2 3">
    <name type="scientific">Candidatus Coatesbacteria bacterium RBG_13_66_14</name>
    <dbReference type="NCBI Taxonomy" id="1817816"/>
    <lineage>
        <taxon>Bacteria</taxon>
        <taxon>Candidatus Coatesiibacteriota</taxon>
    </lineage>
</organism>
<gene>
    <name evidence="2" type="ORF">A2Y64_06750</name>
</gene>
<dbReference type="InterPro" id="IPR035917">
    <property type="entry name" value="YjbQ-like_sf"/>
</dbReference>
<evidence type="ECO:0000313" key="3">
    <source>
        <dbReference type="Proteomes" id="UP000177187"/>
    </source>
</evidence>
<dbReference type="Pfam" id="PF01894">
    <property type="entry name" value="YjbQ"/>
    <property type="match status" value="1"/>
</dbReference>
<dbReference type="NCBIfam" id="TIGR00149">
    <property type="entry name" value="TIGR00149_YjbQ"/>
    <property type="match status" value="1"/>
</dbReference>
<comment type="caution">
    <text evidence="2">The sequence shown here is derived from an EMBL/GenBank/DDBJ whole genome shotgun (WGS) entry which is preliminary data.</text>
</comment>
<evidence type="ECO:0000256" key="1">
    <source>
        <dbReference type="ARBA" id="ARBA00005534"/>
    </source>
</evidence>
<dbReference type="PANTHER" id="PTHR30615">
    <property type="entry name" value="UNCHARACTERIZED PROTEIN YJBQ-RELATED"/>
    <property type="match status" value="1"/>
</dbReference>
<proteinExistence type="inferred from homology"/>
<dbReference type="Proteomes" id="UP000177187">
    <property type="component" value="Unassembled WGS sequence"/>
</dbReference>
<reference evidence="2 3" key="1">
    <citation type="journal article" date="2016" name="Nat. Commun.">
        <title>Thousands of microbial genomes shed light on interconnected biogeochemical processes in an aquifer system.</title>
        <authorList>
            <person name="Anantharaman K."/>
            <person name="Brown C.T."/>
            <person name="Hug L.A."/>
            <person name="Sharon I."/>
            <person name="Castelle C.J."/>
            <person name="Probst A.J."/>
            <person name="Thomas B.C."/>
            <person name="Singh A."/>
            <person name="Wilkins M.J."/>
            <person name="Karaoz U."/>
            <person name="Brodie E.L."/>
            <person name="Williams K.H."/>
            <person name="Hubbard S.S."/>
            <person name="Banfield J.F."/>
        </authorList>
    </citation>
    <scope>NUCLEOTIDE SEQUENCE [LARGE SCALE GENOMIC DNA]</scope>
</reference>
<evidence type="ECO:0000313" key="2">
    <source>
        <dbReference type="EMBL" id="OGD79077.1"/>
    </source>
</evidence>
<comment type="similarity">
    <text evidence="1">Belongs to the UPF0047 family.</text>
</comment>
<accession>A0A1F5FHN0</accession>
<name>A0A1F5FHN0_9BACT</name>
<protein>
    <submittedName>
        <fullName evidence="2">Secondary thiamine-phosphate synthase enzyme</fullName>
    </submittedName>
</protein>
<dbReference type="STRING" id="1817816.A2Y64_06750"/>
<dbReference type="PIRSF" id="PIRSF004681">
    <property type="entry name" value="UCP004681"/>
    <property type="match status" value="1"/>
</dbReference>
<sequence>MFFEKTYEVPTKGEGDVIDLTPLLERFLSESGAGDGVCTIAATGSTYAVTTAEYEPGLVEDFSRVLQGLVPRGPVYSHDARWGDGNGYAHVRASLAGPSVSFAVVGGKPRLGTWQQPVLLDFDNRPRTRRVSFCIAG</sequence>
<dbReference type="Gene3D" id="2.60.120.460">
    <property type="entry name" value="YjbQ-like"/>
    <property type="match status" value="1"/>
</dbReference>
<dbReference type="PANTHER" id="PTHR30615:SF8">
    <property type="entry name" value="UPF0047 PROTEIN C4A8.02C"/>
    <property type="match status" value="1"/>
</dbReference>
<dbReference type="InterPro" id="IPR001602">
    <property type="entry name" value="UPF0047_YjbQ-like"/>
</dbReference>
<dbReference type="EMBL" id="MFAF01000016">
    <property type="protein sequence ID" value="OGD79077.1"/>
    <property type="molecule type" value="Genomic_DNA"/>
</dbReference>